<reference evidence="7 8" key="1">
    <citation type="submission" date="2018-08" db="EMBL/GenBank/DDBJ databases">
        <title>A genome reference for cultivated species of the human gut microbiota.</title>
        <authorList>
            <person name="Zou Y."/>
            <person name="Xue W."/>
            <person name="Luo G."/>
        </authorList>
    </citation>
    <scope>NUCLEOTIDE SEQUENCE [LARGE SCALE GENOMIC DNA]</scope>
    <source>
        <strain evidence="7 8">AM07-24</strain>
    </source>
</reference>
<gene>
    <name evidence="7" type="ORF">DW099_17655</name>
</gene>
<dbReference type="InterPro" id="IPR001765">
    <property type="entry name" value="Carbonic_anhydrase"/>
</dbReference>
<dbReference type="Proteomes" id="UP000284841">
    <property type="component" value="Unassembled WGS sequence"/>
</dbReference>
<organism evidence="7 8">
    <name type="scientific">Emergencia timonensis</name>
    <dbReference type="NCBI Taxonomy" id="1776384"/>
    <lineage>
        <taxon>Bacteria</taxon>
        <taxon>Bacillati</taxon>
        <taxon>Bacillota</taxon>
        <taxon>Clostridia</taxon>
        <taxon>Peptostreptococcales</taxon>
        <taxon>Anaerovoracaceae</taxon>
        <taxon>Emergencia</taxon>
    </lineage>
</organism>
<dbReference type="Gene3D" id="3.40.1050.10">
    <property type="entry name" value="Carbonic anhydrase"/>
    <property type="match status" value="1"/>
</dbReference>
<evidence type="ECO:0000256" key="6">
    <source>
        <dbReference type="PIRSR" id="PIRSR601765-1"/>
    </source>
</evidence>
<accession>A0A415DUW2</accession>
<comment type="catalytic activity">
    <reaction evidence="5">
        <text>hydrogencarbonate + H(+) = CO2 + H2O</text>
        <dbReference type="Rhea" id="RHEA:10748"/>
        <dbReference type="ChEBI" id="CHEBI:15377"/>
        <dbReference type="ChEBI" id="CHEBI:15378"/>
        <dbReference type="ChEBI" id="CHEBI:16526"/>
        <dbReference type="ChEBI" id="CHEBI:17544"/>
        <dbReference type="EC" id="4.2.1.1"/>
    </reaction>
</comment>
<dbReference type="AlphaFoldDB" id="A0A415DUW2"/>
<dbReference type="CDD" id="cd03379">
    <property type="entry name" value="beta_CA_cladeD"/>
    <property type="match status" value="1"/>
</dbReference>
<comment type="caution">
    <text evidence="7">The sequence shown here is derived from an EMBL/GenBank/DDBJ whole genome shotgun (WGS) entry which is preliminary data.</text>
</comment>
<dbReference type="PANTHER" id="PTHR43175:SF3">
    <property type="entry name" value="CARBON DISULFIDE HYDROLASE"/>
    <property type="match status" value="1"/>
</dbReference>
<dbReference type="EC" id="4.2.1.1" evidence="2"/>
<protein>
    <recommendedName>
        <fullName evidence="2">carbonic anhydrase</fullName>
        <ecNumber evidence="2">4.2.1.1</ecNumber>
    </recommendedName>
</protein>
<dbReference type="GO" id="GO:0008270">
    <property type="term" value="F:zinc ion binding"/>
    <property type="evidence" value="ECO:0007669"/>
    <property type="project" value="InterPro"/>
</dbReference>
<proteinExistence type="inferred from homology"/>
<evidence type="ECO:0000256" key="1">
    <source>
        <dbReference type="ARBA" id="ARBA00006217"/>
    </source>
</evidence>
<name>A0A415DUW2_9FIRM</name>
<evidence type="ECO:0000256" key="5">
    <source>
        <dbReference type="ARBA" id="ARBA00048348"/>
    </source>
</evidence>
<sequence length="180" mass="20059">MIDKILEHNEEFVNKEKYKPYEASKYPARKLAIVTCMDTRLIELLPAALGIKNGDAKIIKNAGGTIVHPFGSAVRSLLIAIYELGVEDIMVIGHTDCGVQHMDVEDMINKMKSRGIGEEVIQNLNYFGVDFDKWLGGFEDVFTAVGESVELLEHHPLIPDNVTIYGYVMDTATGKLMDVE</sequence>
<dbReference type="GO" id="GO:0004089">
    <property type="term" value="F:carbonate dehydratase activity"/>
    <property type="evidence" value="ECO:0007669"/>
    <property type="project" value="UniProtKB-EC"/>
</dbReference>
<evidence type="ECO:0000313" key="7">
    <source>
        <dbReference type="EMBL" id="RHJ84027.1"/>
    </source>
</evidence>
<feature type="binding site" evidence="6">
    <location>
        <position position="38"/>
    </location>
    <ligand>
        <name>Zn(2+)</name>
        <dbReference type="ChEBI" id="CHEBI:29105"/>
    </ligand>
</feature>
<feature type="binding site" evidence="6">
    <location>
        <position position="36"/>
    </location>
    <ligand>
        <name>Zn(2+)</name>
        <dbReference type="ChEBI" id="CHEBI:29105"/>
    </ligand>
</feature>
<dbReference type="STRING" id="1776384.GCA_900086585_00393"/>
<dbReference type="OrthoDB" id="9792260at2"/>
<dbReference type="SMART" id="SM00947">
    <property type="entry name" value="Pro_CA"/>
    <property type="match status" value="1"/>
</dbReference>
<dbReference type="InterPro" id="IPR036874">
    <property type="entry name" value="Carbonic_anhydrase_sf"/>
</dbReference>
<feature type="binding site" evidence="6">
    <location>
        <position position="97"/>
    </location>
    <ligand>
        <name>Zn(2+)</name>
        <dbReference type="ChEBI" id="CHEBI:29105"/>
    </ligand>
</feature>
<evidence type="ECO:0000256" key="3">
    <source>
        <dbReference type="ARBA" id="ARBA00022723"/>
    </source>
</evidence>
<keyword evidence="8" id="KW-1185">Reference proteome</keyword>
<dbReference type="SUPFAM" id="SSF53056">
    <property type="entry name" value="beta-carbonic anhydrase, cab"/>
    <property type="match status" value="1"/>
</dbReference>
<dbReference type="PANTHER" id="PTHR43175">
    <property type="entry name" value="CARBONIC ANHYDRASE"/>
    <property type="match status" value="1"/>
</dbReference>
<dbReference type="EMBL" id="QRMS01000007">
    <property type="protein sequence ID" value="RHJ84027.1"/>
    <property type="molecule type" value="Genomic_DNA"/>
</dbReference>
<evidence type="ECO:0000256" key="4">
    <source>
        <dbReference type="ARBA" id="ARBA00022833"/>
    </source>
</evidence>
<dbReference type="Pfam" id="PF00484">
    <property type="entry name" value="Pro_CA"/>
    <property type="match status" value="1"/>
</dbReference>
<keyword evidence="3 6" id="KW-0479">Metal-binding</keyword>
<dbReference type="RefSeq" id="WP_067533139.1">
    <property type="nucleotide sequence ID" value="NZ_AP025567.1"/>
</dbReference>
<dbReference type="GeneID" id="83002807"/>
<keyword evidence="4 6" id="KW-0862">Zinc</keyword>
<feature type="binding site" evidence="6">
    <location>
        <position position="94"/>
    </location>
    <ligand>
        <name>Zn(2+)</name>
        <dbReference type="ChEBI" id="CHEBI:29105"/>
    </ligand>
</feature>
<comment type="cofactor">
    <cofactor evidence="6">
        <name>Zn(2+)</name>
        <dbReference type="ChEBI" id="CHEBI:29105"/>
    </cofactor>
    <text evidence="6">Binds 1 zinc ion per subunit.</text>
</comment>
<evidence type="ECO:0000313" key="8">
    <source>
        <dbReference type="Proteomes" id="UP000284841"/>
    </source>
</evidence>
<comment type="similarity">
    <text evidence="1">Belongs to the beta-class carbonic anhydrase family.</text>
</comment>
<evidence type="ECO:0000256" key="2">
    <source>
        <dbReference type="ARBA" id="ARBA00012925"/>
    </source>
</evidence>